<keyword evidence="1" id="KW-0328">Glycosyltransferase</keyword>
<dbReference type="InterPro" id="IPR007657">
    <property type="entry name" value="Glycosyltransferase_61"/>
</dbReference>
<organism evidence="5 6">
    <name type="scientific">Litoreibacter roseus</name>
    <dbReference type="NCBI Taxonomy" id="2601869"/>
    <lineage>
        <taxon>Bacteria</taxon>
        <taxon>Pseudomonadati</taxon>
        <taxon>Pseudomonadota</taxon>
        <taxon>Alphaproteobacteria</taxon>
        <taxon>Rhodobacterales</taxon>
        <taxon>Roseobacteraceae</taxon>
        <taxon>Litoreibacter</taxon>
    </lineage>
</organism>
<dbReference type="InterPro" id="IPR049625">
    <property type="entry name" value="Glyco_transf_61_cat"/>
</dbReference>
<sequence>MDFSPAIMDPTGQSLDLREIRYRPFHAALAARPPDLVMDHAVWIAERVFDNHSHWLSAHLPKLVLLKDRGQLTDLVLPEKRPQTVDDSLRMLSIDPEDCAVLPLNAVLYAKTLTLVENDRFDPALLNATRAALAPTRTPTRRIFISRKAAKGRKLIEEEQLMPVLTEAGFETVVMEHLNFAEQIDLMSETAVLLAPHGAGLTNMLFCPIGTRVIEMADPAYPNPNFYAMAAALGLPYALIAAKGVGAAHPLEQDLSVDPAEVARVLALI</sequence>
<evidence type="ECO:0000256" key="2">
    <source>
        <dbReference type="ARBA" id="ARBA00022679"/>
    </source>
</evidence>
<dbReference type="PANTHER" id="PTHR20961">
    <property type="entry name" value="GLYCOSYLTRANSFERASE"/>
    <property type="match status" value="1"/>
</dbReference>
<gene>
    <name evidence="5" type="ORF">KIN_19680</name>
</gene>
<dbReference type="Pfam" id="PF04577">
    <property type="entry name" value="Glyco_transf_61"/>
    <property type="match status" value="1"/>
</dbReference>
<evidence type="ECO:0000256" key="1">
    <source>
        <dbReference type="ARBA" id="ARBA00022676"/>
    </source>
</evidence>
<evidence type="ECO:0000313" key="5">
    <source>
        <dbReference type="EMBL" id="GFE64894.1"/>
    </source>
</evidence>
<dbReference type="GO" id="GO:0016757">
    <property type="term" value="F:glycosyltransferase activity"/>
    <property type="evidence" value="ECO:0007669"/>
    <property type="project" value="UniProtKB-KW"/>
</dbReference>
<protein>
    <recommendedName>
        <fullName evidence="4">Glycosyltransferase 61 catalytic domain-containing protein</fullName>
    </recommendedName>
</protein>
<evidence type="ECO:0000313" key="6">
    <source>
        <dbReference type="Proteomes" id="UP000436822"/>
    </source>
</evidence>
<feature type="domain" description="Glycosyltransferase 61 catalytic" evidence="4">
    <location>
        <begin position="54"/>
        <end position="214"/>
    </location>
</feature>
<keyword evidence="2" id="KW-0808">Transferase</keyword>
<evidence type="ECO:0000259" key="4">
    <source>
        <dbReference type="Pfam" id="PF04577"/>
    </source>
</evidence>
<reference evidence="5 6" key="1">
    <citation type="submission" date="2019-12" db="EMBL/GenBank/DDBJ databases">
        <title>Litoreibacter badius sp. nov., a novel bacteriochlorophyll a-containing bacterium in the genus Litoreibacter.</title>
        <authorList>
            <person name="Kanamuro M."/>
            <person name="Takabe Y."/>
            <person name="Mori K."/>
            <person name="Takaichi S."/>
            <person name="Hanada S."/>
        </authorList>
    </citation>
    <scope>NUCLEOTIDE SEQUENCE [LARGE SCALE GENOMIC DNA]</scope>
    <source>
        <strain evidence="5 6">K6</strain>
    </source>
</reference>
<comment type="caution">
    <text evidence="5">The sequence shown here is derived from an EMBL/GenBank/DDBJ whole genome shotgun (WGS) entry which is preliminary data.</text>
</comment>
<dbReference type="AlphaFoldDB" id="A0A6N6JFI0"/>
<name>A0A6N6JFI0_9RHOB</name>
<keyword evidence="3" id="KW-0325">Glycoprotein</keyword>
<dbReference type="Proteomes" id="UP000436822">
    <property type="component" value="Unassembled WGS sequence"/>
</dbReference>
<proteinExistence type="predicted"/>
<dbReference type="EMBL" id="BLJE01000002">
    <property type="protein sequence ID" value="GFE64894.1"/>
    <property type="molecule type" value="Genomic_DNA"/>
</dbReference>
<keyword evidence="6" id="KW-1185">Reference proteome</keyword>
<evidence type="ECO:0000256" key="3">
    <source>
        <dbReference type="ARBA" id="ARBA00023180"/>
    </source>
</evidence>
<accession>A0A6N6JFI0</accession>